<dbReference type="PROSITE" id="PS51257">
    <property type="entry name" value="PROKAR_LIPOPROTEIN"/>
    <property type="match status" value="1"/>
</dbReference>
<keyword evidence="3" id="KW-1185">Reference proteome</keyword>
<proteinExistence type="predicted"/>
<dbReference type="AlphaFoldDB" id="A0A8J3K7S0"/>
<organism evidence="2 3">
    <name type="scientific">Catellatospora chokoriensis</name>
    <dbReference type="NCBI Taxonomy" id="310353"/>
    <lineage>
        <taxon>Bacteria</taxon>
        <taxon>Bacillati</taxon>
        <taxon>Actinomycetota</taxon>
        <taxon>Actinomycetes</taxon>
        <taxon>Micromonosporales</taxon>
        <taxon>Micromonosporaceae</taxon>
        <taxon>Catellatospora</taxon>
    </lineage>
</organism>
<dbReference type="RefSeq" id="WP_191844063.1">
    <property type="nucleotide sequence ID" value="NZ_BAAALB010000045.1"/>
</dbReference>
<accession>A0A8J3K7S0</accession>
<evidence type="ECO:0000313" key="3">
    <source>
        <dbReference type="Proteomes" id="UP000619293"/>
    </source>
</evidence>
<evidence type="ECO:0000256" key="1">
    <source>
        <dbReference type="SAM" id="SignalP"/>
    </source>
</evidence>
<sequence length="165" mass="16089">MRRVIATLSLSLAVLGTAACGNTPTTEAGPGASAAPSASAAAAPAGTADKKTTCAAYEKAEVAAKTAVVNLFGEAVKSMDDKAKLQQVAADLKKTMTDFGAALGTAAANSADAEVKAALEANIAALTSAAAAIESAAGDFDKAGNALDAPEFEAATKKIEALCAA</sequence>
<gene>
    <name evidence="2" type="ORF">Cch02nite_34680</name>
</gene>
<dbReference type="EMBL" id="BONG01000020">
    <property type="protein sequence ID" value="GIF90024.1"/>
    <property type="molecule type" value="Genomic_DNA"/>
</dbReference>
<protein>
    <recommendedName>
        <fullName evidence="4">Lipoprotein</fullName>
    </recommendedName>
</protein>
<keyword evidence="1" id="KW-0732">Signal</keyword>
<name>A0A8J3K7S0_9ACTN</name>
<evidence type="ECO:0008006" key="4">
    <source>
        <dbReference type="Google" id="ProtNLM"/>
    </source>
</evidence>
<reference evidence="2 3" key="1">
    <citation type="submission" date="2021-01" db="EMBL/GenBank/DDBJ databases">
        <title>Whole genome shotgun sequence of Catellatospora chokoriensis NBRC 107358.</title>
        <authorList>
            <person name="Komaki H."/>
            <person name="Tamura T."/>
        </authorList>
    </citation>
    <scope>NUCLEOTIDE SEQUENCE [LARGE SCALE GENOMIC DNA]</scope>
    <source>
        <strain evidence="2 3">NBRC 107358</strain>
    </source>
</reference>
<comment type="caution">
    <text evidence="2">The sequence shown here is derived from an EMBL/GenBank/DDBJ whole genome shotgun (WGS) entry which is preliminary data.</text>
</comment>
<evidence type="ECO:0000313" key="2">
    <source>
        <dbReference type="EMBL" id="GIF90024.1"/>
    </source>
</evidence>
<feature type="chain" id="PRO_5039718396" description="Lipoprotein" evidence="1">
    <location>
        <begin position="19"/>
        <end position="165"/>
    </location>
</feature>
<dbReference type="Proteomes" id="UP000619293">
    <property type="component" value="Unassembled WGS sequence"/>
</dbReference>
<feature type="signal peptide" evidence="1">
    <location>
        <begin position="1"/>
        <end position="18"/>
    </location>
</feature>